<evidence type="ECO:0000313" key="2">
    <source>
        <dbReference type="Proteomes" id="UP000031278"/>
    </source>
</evidence>
<evidence type="ECO:0000313" key="1">
    <source>
        <dbReference type="EMBL" id="KHT63899.1"/>
    </source>
</evidence>
<evidence type="ECO:0008006" key="3">
    <source>
        <dbReference type="Google" id="ProtNLM"/>
    </source>
</evidence>
<proteinExistence type="predicted"/>
<sequence length="402" mass="45589">MALGNNPIIVGADQTTSILQRVDLGDNRQYNERWLQELIFRNTSLLPLYEVEPDYDGVVPVCMELQTRSGRIDCLYVTASGRLVIAEVKLYRNPESRREVMGQVLDYAKDLVSMDYPSLDKLVRKSNGGASLFDIVSRTSPLLHEAHFIDAVQRNLGKGRFLLLVVGDGIREGALEIKEFLNRNAAMEFTFATVEMRVYHMEDGQFLVQPQVIHKTEIIERHVIAIENTARDTTATLLEDIPGDEEPAASSTAAGGQFNREFWSSLIESLDLDDKTQPLPTASTQSHITFRLPPTSSVSWITAYKLNNNQVGVFVRFGKSEKGRVLYREVHGARTEFDGDAFDGVRWNHEDRKIVFPALQVDLTNRESWERAFAYYRQKINVAVSTFRPLLKQIINSDSWEG</sequence>
<dbReference type="Proteomes" id="UP000031278">
    <property type="component" value="Unassembled WGS sequence"/>
</dbReference>
<dbReference type="AlphaFoldDB" id="A0A0B9G5K6"/>
<dbReference type="GO" id="GO:0003676">
    <property type="term" value="F:nucleic acid binding"/>
    <property type="evidence" value="ECO:0007669"/>
    <property type="project" value="InterPro"/>
</dbReference>
<gene>
    <name evidence="1" type="ORF">RJ45_09350</name>
</gene>
<dbReference type="InterPro" id="IPR011856">
    <property type="entry name" value="tRNA_endonuc-like_dom_sf"/>
</dbReference>
<dbReference type="EMBL" id="JWLZ01000148">
    <property type="protein sequence ID" value="KHT63899.1"/>
    <property type="molecule type" value="Genomic_DNA"/>
</dbReference>
<protein>
    <recommendedName>
        <fullName evidence="3">DUF4268 domain-containing protein</fullName>
    </recommendedName>
</protein>
<dbReference type="RefSeq" id="WP_039460857.1">
    <property type="nucleotide sequence ID" value="NZ_JWLZ01000148.1"/>
</dbReference>
<organism evidence="1 2">
    <name type="scientific">Photobacterium gaetbulicola</name>
    <dbReference type="NCBI Taxonomy" id="1295392"/>
    <lineage>
        <taxon>Bacteria</taxon>
        <taxon>Pseudomonadati</taxon>
        <taxon>Pseudomonadota</taxon>
        <taxon>Gammaproteobacteria</taxon>
        <taxon>Vibrionales</taxon>
        <taxon>Vibrionaceae</taxon>
        <taxon>Photobacterium</taxon>
    </lineage>
</organism>
<reference evidence="1 2" key="1">
    <citation type="submission" date="2014-12" db="EMBL/GenBank/DDBJ databases">
        <title>Genome sequencing of Photobacterium gaetbulicola AD005a.</title>
        <authorList>
            <person name="Adrian T.G.S."/>
            <person name="Chan K.G."/>
        </authorList>
    </citation>
    <scope>NUCLEOTIDE SEQUENCE [LARGE SCALE GENOMIC DNA]</scope>
    <source>
        <strain evidence="1 2">AD005a</strain>
    </source>
</reference>
<comment type="caution">
    <text evidence="1">The sequence shown here is derived from an EMBL/GenBank/DDBJ whole genome shotgun (WGS) entry which is preliminary data.</text>
</comment>
<accession>A0A0B9G5K6</accession>
<name>A0A0B9G5K6_9GAMM</name>
<dbReference type="Gene3D" id="3.40.1350.10">
    <property type="match status" value="1"/>
</dbReference>